<comment type="caution">
    <text evidence="1">The sequence shown here is derived from an EMBL/GenBank/DDBJ whole genome shotgun (WGS) entry which is preliminary data.</text>
</comment>
<organism evidence="1 2">
    <name type="scientific">Citrus sinensis</name>
    <name type="common">Sweet orange</name>
    <name type="synonym">Citrus aurantium var. sinensis</name>
    <dbReference type="NCBI Taxonomy" id="2711"/>
    <lineage>
        <taxon>Eukaryota</taxon>
        <taxon>Viridiplantae</taxon>
        <taxon>Streptophyta</taxon>
        <taxon>Embryophyta</taxon>
        <taxon>Tracheophyta</taxon>
        <taxon>Spermatophyta</taxon>
        <taxon>Magnoliopsida</taxon>
        <taxon>eudicotyledons</taxon>
        <taxon>Gunneridae</taxon>
        <taxon>Pentapetalae</taxon>
        <taxon>rosids</taxon>
        <taxon>malvids</taxon>
        <taxon>Sapindales</taxon>
        <taxon>Rutaceae</taxon>
        <taxon>Aurantioideae</taxon>
        <taxon>Citrus</taxon>
    </lineage>
</organism>
<reference evidence="2" key="1">
    <citation type="journal article" date="2023" name="Hortic. Res.">
        <title>A chromosome-level phased genome enabling allele-level studies in sweet orange: a case study on citrus Huanglongbing tolerance.</title>
        <authorList>
            <person name="Wu B."/>
            <person name="Yu Q."/>
            <person name="Deng Z."/>
            <person name="Duan Y."/>
            <person name="Luo F."/>
            <person name="Gmitter F. Jr."/>
        </authorList>
    </citation>
    <scope>NUCLEOTIDE SEQUENCE [LARGE SCALE GENOMIC DNA]</scope>
    <source>
        <strain evidence="2">cv. Valencia</strain>
    </source>
</reference>
<sequence>MASNDQSLLPNNAEPTKPFIIISLSHILKLTPTNYISWKTQLEATFLGHDLHKFIDGSHPAPSKTITQNNTTTTNPAYITWFRQDKLILGALAGTLSNPLFPLISQCSTTHDAWQTLAKTYANPSKGHLK</sequence>
<accession>A0ACB8MAZ3</accession>
<name>A0ACB8MAZ3_CITSI</name>
<dbReference type="EMBL" id="CM039172">
    <property type="protein sequence ID" value="KAH9782599.1"/>
    <property type="molecule type" value="Genomic_DNA"/>
</dbReference>
<protein>
    <submittedName>
        <fullName evidence="1">Uncharacterized protein</fullName>
    </submittedName>
</protein>
<keyword evidence="2" id="KW-1185">Reference proteome</keyword>
<proteinExistence type="predicted"/>
<evidence type="ECO:0000313" key="2">
    <source>
        <dbReference type="Proteomes" id="UP000829398"/>
    </source>
</evidence>
<gene>
    <name evidence="1" type="ORF">KPL71_008969</name>
</gene>
<dbReference type="Proteomes" id="UP000829398">
    <property type="component" value="Chromosome 3"/>
</dbReference>
<evidence type="ECO:0000313" key="1">
    <source>
        <dbReference type="EMBL" id="KAH9782599.1"/>
    </source>
</evidence>